<reference evidence="2 3" key="1">
    <citation type="submission" date="2014-12" db="EMBL/GenBank/DDBJ databases">
        <title>Genome sequence of Flavobacterium beibuense RSKm HC5.</title>
        <authorList>
            <person name="Kim J.F."/>
            <person name="Song J.Y."/>
            <person name="Kwak M.-J."/>
            <person name="Lee S.-W."/>
        </authorList>
    </citation>
    <scope>NUCLEOTIDE SEQUENCE [LARGE SCALE GENOMIC DNA]</scope>
    <source>
        <strain evidence="2 3">RSKm HC5</strain>
    </source>
</reference>
<feature type="chain" id="PRO_5019009710" description="DUF3575 domain-containing protein" evidence="1">
    <location>
        <begin position="19"/>
        <end position="195"/>
    </location>
</feature>
<protein>
    <recommendedName>
        <fullName evidence="4">DUF3575 domain-containing protein</fullName>
    </recommendedName>
</protein>
<evidence type="ECO:0000313" key="2">
    <source>
        <dbReference type="EMBL" id="RYJ44519.1"/>
    </source>
</evidence>
<dbReference type="AlphaFoldDB" id="A0A444WFC1"/>
<feature type="signal peptide" evidence="1">
    <location>
        <begin position="1"/>
        <end position="18"/>
    </location>
</feature>
<gene>
    <name evidence="2" type="ORF">NU09_1129</name>
</gene>
<sequence>MKKLFTIVALAATSLIFAQNNTDSSNAPKKVTTISGMGMFSDPSQFGLSFEFEGLMCGHGHSKKSTQLVNLSFGVMQYDSGIRNNINGQGGVIEIGSRQYYSKGDKPEGLYTSNYLSYGNIRFDQDFLEGKFEGNYSYFSFFSPELGYKMVFGNFTVDPFIGATWKIEIKGKGDIDNKNVDEWAPRAGIKLGFMF</sequence>
<name>A0A444WFC1_9FLAO</name>
<proteinExistence type="predicted"/>
<dbReference type="SUPFAM" id="SSF103515">
    <property type="entry name" value="Autotransporter"/>
    <property type="match status" value="1"/>
</dbReference>
<evidence type="ECO:0000256" key="1">
    <source>
        <dbReference type="SAM" id="SignalP"/>
    </source>
</evidence>
<accession>A0A444WFC1</accession>
<keyword evidence="1" id="KW-0732">Signal</keyword>
<evidence type="ECO:0008006" key="4">
    <source>
        <dbReference type="Google" id="ProtNLM"/>
    </source>
</evidence>
<evidence type="ECO:0000313" key="3">
    <source>
        <dbReference type="Proteomes" id="UP000289775"/>
    </source>
</evidence>
<comment type="caution">
    <text evidence="2">The sequence shown here is derived from an EMBL/GenBank/DDBJ whole genome shotgun (WGS) entry which is preliminary data.</text>
</comment>
<dbReference type="InterPro" id="IPR036709">
    <property type="entry name" value="Autotransporte_beta_dom_sf"/>
</dbReference>
<dbReference type="OrthoDB" id="1344859at2"/>
<dbReference type="RefSeq" id="WP_129750275.1">
    <property type="nucleotide sequence ID" value="NZ_JUIW01000003.1"/>
</dbReference>
<keyword evidence="3" id="KW-1185">Reference proteome</keyword>
<organism evidence="2 3">
    <name type="scientific">Flavobacterium beibuense</name>
    <dbReference type="NCBI Taxonomy" id="657326"/>
    <lineage>
        <taxon>Bacteria</taxon>
        <taxon>Pseudomonadati</taxon>
        <taxon>Bacteroidota</taxon>
        <taxon>Flavobacteriia</taxon>
        <taxon>Flavobacteriales</taxon>
        <taxon>Flavobacteriaceae</taxon>
        <taxon>Flavobacterium</taxon>
    </lineage>
</organism>
<dbReference type="EMBL" id="JUIW01000003">
    <property type="protein sequence ID" value="RYJ44519.1"/>
    <property type="molecule type" value="Genomic_DNA"/>
</dbReference>
<dbReference type="Proteomes" id="UP000289775">
    <property type="component" value="Unassembled WGS sequence"/>
</dbReference>